<feature type="region of interest" description="Disordered" evidence="1">
    <location>
        <begin position="102"/>
        <end position="123"/>
    </location>
</feature>
<evidence type="ECO:0000313" key="3">
    <source>
        <dbReference type="Proteomes" id="UP000691718"/>
    </source>
</evidence>
<proteinExistence type="predicted"/>
<feature type="compositionally biased region" description="Basic and acidic residues" evidence="1">
    <location>
        <begin position="114"/>
        <end position="123"/>
    </location>
</feature>
<name>A0A8S3W142_PARAO</name>
<dbReference type="Proteomes" id="UP000691718">
    <property type="component" value="Unassembled WGS sequence"/>
</dbReference>
<accession>A0A8S3W142</accession>
<comment type="caution">
    <text evidence="2">The sequence shown here is derived from an EMBL/GenBank/DDBJ whole genome shotgun (WGS) entry which is preliminary data.</text>
</comment>
<sequence length="171" mass="18638">MDRCYRGRRMVQLSLQQNESLVGESSSGTALDEKTGELSNVAGGILPSPSSTDSNNCSLDFSKSEFDYVPSEDSDMTFCEDNMSGGEELLLYPATGLFTTAQNGGGRAKKRRSRGQDDRSQWKWQKNAEAKLKGEAYTGFKKGERGKYVQIACKSAKSATLSKSSSFGNLL</sequence>
<reference evidence="2" key="1">
    <citation type="submission" date="2021-04" db="EMBL/GenBank/DDBJ databases">
        <authorList>
            <person name="Tunstrom K."/>
        </authorList>
    </citation>
    <scope>NUCLEOTIDE SEQUENCE</scope>
</reference>
<gene>
    <name evidence="2" type="ORF">PAPOLLO_LOCUS814</name>
</gene>
<protein>
    <submittedName>
        <fullName evidence="2">(apollo) hypothetical protein</fullName>
    </submittedName>
</protein>
<evidence type="ECO:0000313" key="2">
    <source>
        <dbReference type="EMBL" id="CAG4934395.1"/>
    </source>
</evidence>
<dbReference type="OrthoDB" id="7477115at2759"/>
<dbReference type="EMBL" id="CAJQZP010000040">
    <property type="protein sequence ID" value="CAG4934395.1"/>
    <property type="molecule type" value="Genomic_DNA"/>
</dbReference>
<evidence type="ECO:0000256" key="1">
    <source>
        <dbReference type="SAM" id="MobiDB-lite"/>
    </source>
</evidence>
<keyword evidence="3" id="KW-1185">Reference proteome</keyword>
<dbReference type="AlphaFoldDB" id="A0A8S3W142"/>
<organism evidence="2 3">
    <name type="scientific">Parnassius apollo</name>
    <name type="common">Apollo butterfly</name>
    <name type="synonym">Papilio apollo</name>
    <dbReference type="NCBI Taxonomy" id="110799"/>
    <lineage>
        <taxon>Eukaryota</taxon>
        <taxon>Metazoa</taxon>
        <taxon>Ecdysozoa</taxon>
        <taxon>Arthropoda</taxon>
        <taxon>Hexapoda</taxon>
        <taxon>Insecta</taxon>
        <taxon>Pterygota</taxon>
        <taxon>Neoptera</taxon>
        <taxon>Endopterygota</taxon>
        <taxon>Lepidoptera</taxon>
        <taxon>Glossata</taxon>
        <taxon>Ditrysia</taxon>
        <taxon>Papilionoidea</taxon>
        <taxon>Papilionidae</taxon>
        <taxon>Parnassiinae</taxon>
        <taxon>Parnassini</taxon>
        <taxon>Parnassius</taxon>
        <taxon>Parnassius</taxon>
    </lineage>
</organism>